<reference evidence="3" key="1">
    <citation type="journal article" date="2023" name="Mol. Phylogenet. Evol.">
        <title>Genome-scale phylogeny and comparative genomics of the fungal order Sordariales.</title>
        <authorList>
            <person name="Hensen N."/>
            <person name="Bonometti L."/>
            <person name="Westerberg I."/>
            <person name="Brannstrom I.O."/>
            <person name="Guillou S."/>
            <person name="Cros-Aarteil S."/>
            <person name="Calhoun S."/>
            <person name="Haridas S."/>
            <person name="Kuo A."/>
            <person name="Mondo S."/>
            <person name="Pangilinan J."/>
            <person name="Riley R."/>
            <person name="LaButti K."/>
            <person name="Andreopoulos B."/>
            <person name="Lipzen A."/>
            <person name="Chen C."/>
            <person name="Yan M."/>
            <person name="Daum C."/>
            <person name="Ng V."/>
            <person name="Clum A."/>
            <person name="Steindorff A."/>
            <person name="Ohm R.A."/>
            <person name="Martin F."/>
            <person name="Silar P."/>
            <person name="Natvig D.O."/>
            <person name="Lalanne C."/>
            <person name="Gautier V."/>
            <person name="Ament-Velasquez S.L."/>
            <person name="Kruys A."/>
            <person name="Hutchinson M.I."/>
            <person name="Powell A.J."/>
            <person name="Barry K."/>
            <person name="Miller A.N."/>
            <person name="Grigoriev I.V."/>
            <person name="Debuchy R."/>
            <person name="Gladieux P."/>
            <person name="Hiltunen Thoren M."/>
            <person name="Johannesson H."/>
        </authorList>
    </citation>
    <scope>NUCLEOTIDE SEQUENCE</scope>
    <source>
        <strain evidence="3">PSN243</strain>
    </source>
</reference>
<evidence type="ECO:0000259" key="2">
    <source>
        <dbReference type="PROSITE" id="PS50089"/>
    </source>
</evidence>
<keyword evidence="1" id="KW-0863">Zinc-finger</keyword>
<proteinExistence type="predicted"/>
<organism evidence="3 4">
    <name type="scientific">Podospora aff. communis PSN243</name>
    <dbReference type="NCBI Taxonomy" id="3040156"/>
    <lineage>
        <taxon>Eukaryota</taxon>
        <taxon>Fungi</taxon>
        <taxon>Dikarya</taxon>
        <taxon>Ascomycota</taxon>
        <taxon>Pezizomycotina</taxon>
        <taxon>Sordariomycetes</taxon>
        <taxon>Sordariomycetidae</taxon>
        <taxon>Sordariales</taxon>
        <taxon>Podosporaceae</taxon>
        <taxon>Podospora</taxon>
    </lineage>
</organism>
<keyword evidence="4" id="KW-1185">Reference proteome</keyword>
<dbReference type="AlphaFoldDB" id="A0AAV9G7C2"/>
<feature type="domain" description="RING-type" evidence="2">
    <location>
        <begin position="31"/>
        <end position="102"/>
    </location>
</feature>
<dbReference type="InterPro" id="IPR013083">
    <property type="entry name" value="Znf_RING/FYVE/PHD"/>
</dbReference>
<dbReference type="GO" id="GO:0008270">
    <property type="term" value="F:zinc ion binding"/>
    <property type="evidence" value="ECO:0007669"/>
    <property type="project" value="UniProtKB-KW"/>
</dbReference>
<dbReference type="SUPFAM" id="SSF57850">
    <property type="entry name" value="RING/U-box"/>
    <property type="match status" value="1"/>
</dbReference>
<gene>
    <name evidence="3" type="ORF">QBC34DRAFT_476050</name>
</gene>
<sequence length="226" mass="25684">MSPTTGETTLWRDVKALILSNSSAPPPKIACGICNDSEIVIPGLHSEDHIHSAHFDRRAEDCIILPCGHMFGERCWKAHAAFKRELREETLTPQPLHCPSCRFELEFKPCGHKIKTYQLARALRNREWIGMSANETLKEVAQQMPLTATEFPVDSFVYRDPFASQRSRVVERALLDLLDGCPEGKDFLGRIGTYEFEALYKKLETKLRGTPWAADLDDDDLPDRNE</sequence>
<keyword evidence="1" id="KW-0479">Metal-binding</keyword>
<evidence type="ECO:0000256" key="1">
    <source>
        <dbReference type="PROSITE-ProRule" id="PRU00175"/>
    </source>
</evidence>
<evidence type="ECO:0000313" key="4">
    <source>
        <dbReference type="Proteomes" id="UP001321760"/>
    </source>
</evidence>
<name>A0AAV9G7C2_9PEZI</name>
<dbReference type="PROSITE" id="PS50089">
    <property type="entry name" value="ZF_RING_2"/>
    <property type="match status" value="1"/>
</dbReference>
<comment type="caution">
    <text evidence="3">The sequence shown here is derived from an EMBL/GenBank/DDBJ whole genome shotgun (WGS) entry which is preliminary data.</text>
</comment>
<dbReference type="Gene3D" id="3.30.40.10">
    <property type="entry name" value="Zinc/RING finger domain, C3HC4 (zinc finger)"/>
    <property type="match status" value="1"/>
</dbReference>
<dbReference type="InterPro" id="IPR001841">
    <property type="entry name" value="Znf_RING"/>
</dbReference>
<dbReference type="EMBL" id="MU865983">
    <property type="protein sequence ID" value="KAK4444033.1"/>
    <property type="molecule type" value="Genomic_DNA"/>
</dbReference>
<evidence type="ECO:0000313" key="3">
    <source>
        <dbReference type="EMBL" id="KAK4444033.1"/>
    </source>
</evidence>
<reference evidence="3" key="2">
    <citation type="submission" date="2023-05" db="EMBL/GenBank/DDBJ databases">
        <authorList>
            <consortium name="Lawrence Berkeley National Laboratory"/>
            <person name="Steindorff A."/>
            <person name="Hensen N."/>
            <person name="Bonometti L."/>
            <person name="Westerberg I."/>
            <person name="Brannstrom I.O."/>
            <person name="Guillou S."/>
            <person name="Cros-Aarteil S."/>
            <person name="Calhoun S."/>
            <person name="Haridas S."/>
            <person name="Kuo A."/>
            <person name="Mondo S."/>
            <person name="Pangilinan J."/>
            <person name="Riley R."/>
            <person name="Labutti K."/>
            <person name="Andreopoulos B."/>
            <person name="Lipzen A."/>
            <person name="Chen C."/>
            <person name="Yanf M."/>
            <person name="Daum C."/>
            <person name="Ng V."/>
            <person name="Clum A."/>
            <person name="Ohm R."/>
            <person name="Martin F."/>
            <person name="Silar P."/>
            <person name="Natvig D."/>
            <person name="Lalanne C."/>
            <person name="Gautier V."/>
            <person name="Ament-Velasquez S.L."/>
            <person name="Kruys A."/>
            <person name="Hutchinson M.I."/>
            <person name="Powell A.J."/>
            <person name="Barry K."/>
            <person name="Miller A.N."/>
            <person name="Grigoriev I.V."/>
            <person name="Debuchy R."/>
            <person name="Gladieux P."/>
            <person name="Thoren M.H."/>
            <person name="Johannesson H."/>
        </authorList>
    </citation>
    <scope>NUCLEOTIDE SEQUENCE</scope>
    <source>
        <strain evidence="3">PSN243</strain>
    </source>
</reference>
<keyword evidence="1" id="KW-0862">Zinc</keyword>
<dbReference type="Proteomes" id="UP001321760">
    <property type="component" value="Unassembled WGS sequence"/>
</dbReference>
<protein>
    <recommendedName>
        <fullName evidence="2">RING-type domain-containing protein</fullName>
    </recommendedName>
</protein>
<accession>A0AAV9G7C2</accession>